<evidence type="ECO:0000313" key="1">
    <source>
        <dbReference type="EMBL" id="MDF4025705.1"/>
    </source>
</evidence>
<protein>
    <submittedName>
        <fullName evidence="1">DUF3574 domain-containing protein</fullName>
    </submittedName>
</protein>
<accession>A0ABT6BCF0</accession>
<dbReference type="InterPro" id="IPR021957">
    <property type="entry name" value="DUF3574"/>
</dbReference>
<dbReference type="Pfam" id="PF12098">
    <property type="entry name" value="DUF3574"/>
    <property type="match status" value="1"/>
</dbReference>
<comment type="caution">
    <text evidence="1">The sequence shown here is derived from an EMBL/GenBank/DDBJ whole genome shotgun (WGS) entry which is preliminary data.</text>
</comment>
<dbReference type="Proteomes" id="UP001528850">
    <property type="component" value="Unassembled WGS sequence"/>
</dbReference>
<gene>
    <name evidence="1" type="ORF">P3W24_12080</name>
</gene>
<organism evidence="1 2">
    <name type="scientific">Luteibacter sahnii</name>
    <dbReference type="NCBI Taxonomy" id="3021977"/>
    <lineage>
        <taxon>Bacteria</taxon>
        <taxon>Pseudomonadati</taxon>
        <taxon>Pseudomonadota</taxon>
        <taxon>Gammaproteobacteria</taxon>
        <taxon>Lysobacterales</taxon>
        <taxon>Rhodanobacteraceae</taxon>
        <taxon>Luteibacter</taxon>
    </lineage>
</organism>
<evidence type="ECO:0000313" key="2">
    <source>
        <dbReference type="Proteomes" id="UP001528850"/>
    </source>
</evidence>
<name>A0ABT6BCF0_9GAMM</name>
<sequence>MLLLLLYPDTPENRASVEAIRAAWKARTGDQSVLRVTQPADVSF</sequence>
<proteinExistence type="predicted"/>
<dbReference type="EMBL" id="JARJJS010000002">
    <property type="protein sequence ID" value="MDF4025705.1"/>
    <property type="molecule type" value="Genomic_DNA"/>
</dbReference>
<keyword evidence="2" id="KW-1185">Reference proteome</keyword>
<dbReference type="RefSeq" id="WP_320550187.1">
    <property type="nucleotide sequence ID" value="NZ_JAQLOK010000001.1"/>
</dbReference>
<reference evidence="1 2" key="1">
    <citation type="journal article" date="2024" name="Curr. Microbiol.">
        <title>Luteibacter sahnii sp. nov., A Novel Yellow-Colored Xanthomonadin Pigment Producing Probiotic Bacterium from Healthy Rice Seed Microbiome.</title>
        <authorList>
            <person name="Jaiswal G."/>
            <person name="Rana R."/>
            <person name="Nayak P.K."/>
            <person name="Chouhan R."/>
            <person name="Gandhi S.G."/>
            <person name="Patel H.K."/>
            <person name="Patil P.B."/>
        </authorList>
    </citation>
    <scope>NUCLEOTIDE SEQUENCE [LARGE SCALE GENOMIC DNA]</scope>
    <source>
        <strain evidence="1 2">PPL201</strain>
    </source>
</reference>